<evidence type="ECO:0000256" key="13">
    <source>
        <dbReference type="SAM" id="Phobius"/>
    </source>
</evidence>
<evidence type="ECO:0000256" key="1">
    <source>
        <dbReference type="ARBA" id="ARBA00000085"/>
    </source>
</evidence>
<dbReference type="InterPro" id="IPR050736">
    <property type="entry name" value="Sensor_HK_Regulatory"/>
</dbReference>
<comment type="subcellular location">
    <subcellularLocation>
        <location evidence="3">Cell membrane</location>
        <topology evidence="3">Multi-pass membrane protein</topology>
    </subcellularLocation>
</comment>
<protein>
    <recommendedName>
        <fullName evidence="4">histidine kinase</fullName>
        <ecNumber evidence="4">2.7.13.3</ecNumber>
    </recommendedName>
</protein>
<dbReference type="CDD" id="cd00075">
    <property type="entry name" value="HATPase"/>
    <property type="match status" value="1"/>
</dbReference>
<dbReference type="Pfam" id="PF02518">
    <property type="entry name" value="HATPase_c"/>
    <property type="match status" value="1"/>
</dbReference>
<dbReference type="InterPro" id="IPR004358">
    <property type="entry name" value="Sig_transdc_His_kin-like_C"/>
</dbReference>
<dbReference type="Proteomes" id="UP000464507">
    <property type="component" value="Chromosome"/>
</dbReference>
<comment type="catalytic activity">
    <reaction evidence="1">
        <text>ATP + protein L-histidine = ADP + protein N-phospho-L-histidine.</text>
        <dbReference type="EC" id="2.7.13.3"/>
    </reaction>
</comment>
<keyword evidence="12 13" id="KW-0472">Membrane</keyword>
<sequence>MAGQNIVSSVRAARGSSRLLAHVATLFLIYVLGLAAVFLIPPGSFFAAWWPAAGVSVAAMLCMKGPAWRMAIAIALVTTASNYVAGQPLTVSVLFGVANAGEAWLVATLITRGGREARLEGMPDVGRLLVAVLAGAAGFGVLAGGMVSLLLGGDFVASVVALAASHASAVIVIVPTVLSSASSLYVGRGVERLIQLASLASVVFLVFSPGQNVSLAFLTFPVLAWATFRFGVKFVAVEILMTAICVTVLTAVGGGPFVGDGLGVLNTSQLLQIYLISLAASMLFLSTARREREKLALEVEAREQLLRGGFVGAQVGFVILAQHGSDSIRAVEGNSVAAQLLGWPELATPSRTELLVPIHGDDPFIEIAARVLTDAGDGFSGDIELPNGRLIELFVTRFGGEDGAAVVTAQLIDVTTRRAAERATLDALRQEKDVADRLRDLSRQKDNFASSVSHELRTPITSILGFAEELEETTTGDDQAYVRIILRNARRLTDLVENLLEISSMTTQNSIRPGAAVDVNDVLRACIGQQGQAALGRNQTITVAVDLADPEVLCDVRDLTRIVSNVLSNALKFTPEHGSVELSSSLRGDHVEVVVTDTGPGIPAEDIEHVFDRFYRSPAATLKGVPGTGLGLSIVQSLVERLGGYVTITDAEPHGTTVKIALPAVTAVPAVPEVPATVAG</sequence>
<dbReference type="InterPro" id="IPR036890">
    <property type="entry name" value="HATPase_C_sf"/>
</dbReference>
<gene>
    <name evidence="15" type="ORF">BHD05_01170</name>
</gene>
<dbReference type="InterPro" id="IPR005467">
    <property type="entry name" value="His_kinase_dom"/>
</dbReference>
<evidence type="ECO:0000259" key="14">
    <source>
        <dbReference type="PROSITE" id="PS50109"/>
    </source>
</evidence>
<dbReference type="GO" id="GO:0005886">
    <property type="term" value="C:plasma membrane"/>
    <property type="evidence" value="ECO:0007669"/>
    <property type="project" value="UniProtKB-SubCell"/>
</dbReference>
<organism evidence="15 16">
    <name type="scientific">Marisediminicola antarctica</name>
    <dbReference type="NCBI Taxonomy" id="674079"/>
    <lineage>
        <taxon>Bacteria</taxon>
        <taxon>Bacillati</taxon>
        <taxon>Actinomycetota</taxon>
        <taxon>Actinomycetes</taxon>
        <taxon>Micrococcales</taxon>
        <taxon>Microbacteriaceae</taxon>
        <taxon>Marisediminicola</taxon>
    </lineage>
</organism>
<dbReference type="FunFam" id="3.30.565.10:FF:000006">
    <property type="entry name" value="Sensor histidine kinase WalK"/>
    <property type="match status" value="1"/>
</dbReference>
<feature type="transmembrane region" description="Helical" evidence="13">
    <location>
        <begin position="19"/>
        <end position="40"/>
    </location>
</feature>
<evidence type="ECO:0000256" key="8">
    <source>
        <dbReference type="ARBA" id="ARBA00022692"/>
    </source>
</evidence>
<comment type="cofactor">
    <cofactor evidence="2">
        <name>a divalent metal cation</name>
        <dbReference type="ChEBI" id="CHEBI:60240"/>
    </cofactor>
</comment>
<dbReference type="SMART" id="SM00387">
    <property type="entry name" value="HATPase_c"/>
    <property type="match status" value="1"/>
</dbReference>
<name>A0A7L5AEI2_9MICO</name>
<evidence type="ECO:0000313" key="16">
    <source>
        <dbReference type="Proteomes" id="UP000464507"/>
    </source>
</evidence>
<dbReference type="RefSeq" id="WP_161884807.1">
    <property type="nucleotide sequence ID" value="NZ_CP017146.1"/>
</dbReference>
<dbReference type="InterPro" id="IPR003661">
    <property type="entry name" value="HisK_dim/P_dom"/>
</dbReference>
<keyword evidence="10 13" id="KW-1133">Transmembrane helix</keyword>
<evidence type="ECO:0000256" key="11">
    <source>
        <dbReference type="ARBA" id="ARBA00023012"/>
    </source>
</evidence>
<keyword evidence="7" id="KW-0808">Transferase</keyword>
<dbReference type="PROSITE" id="PS50109">
    <property type="entry name" value="HIS_KIN"/>
    <property type="match status" value="1"/>
</dbReference>
<reference evidence="15 16" key="1">
    <citation type="submission" date="2016-09" db="EMBL/GenBank/DDBJ databases">
        <title>Complete genome sequence of microbes from the polar regions.</title>
        <authorList>
            <person name="Liao L."/>
            <person name="Chen B."/>
        </authorList>
    </citation>
    <scope>NUCLEOTIDE SEQUENCE [LARGE SCALE GENOMIC DNA]</scope>
    <source>
        <strain evidence="15 16">ZS314</strain>
    </source>
</reference>
<dbReference type="FunFam" id="1.10.287.130:FF:000001">
    <property type="entry name" value="Two-component sensor histidine kinase"/>
    <property type="match status" value="1"/>
</dbReference>
<dbReference type="SUPFAM" id="SSF55874">
    <property type="entry name" value="ATPase domain of HSP90 chaperone/DNA topoisomerase II/histidine kinase"/>
    <property type="match status" value="1"/>
</dbReference>
<dbReference type="OrthoDB" id="9757990at2"/>
<dbReference type="InterPro" id="IPR007895">
    <property type="entry name" value="MASE1"/>
</dbReference>
<evidence type="ECO:0000256" key="9">
    <source>
        <dbReference type="ARBA" id="ARBA00022777"/>
    </source>
</evidence>
<evidence type="ECO:0000256" key="12">
    <source>
        <dbReference type="ARBA" id="ARBA00023136"/>
    </source>
</evidence>
<feature type="transmembrane region" description="Helical" evidence="13">
    <location>
        <begin position="270"/>
        <end position="288"/>
    </location>
</feature>
<evidence type="ECO:0000256" key="4">
    <source>
        <dbReference type="ARBA" id="ARBA00012438"/>
    </source>
</evidence>
<dbReference type="InterPro" id="IPR036097">
    <property type="entry name" value="HisK_dim/P_sf"/>
</dbReference>
<dbReference type="Gene3D" id="1.10.287.130">
    <property type="match status" value="1"/>
</dbReference>
<keyword evidence="11" id="KW-0902">Two-component regulatory system</keyword>
<dbReference type="PRINTS" id="PR00344">
    <property type="entry name" value="BCTRLSENSOR"/>
</dbReference>
<dbReference type="SMART" id="SM00388">
    <property type="entry name" value="HisKA"/>
    <property type="match status" value="1"/>
</dbReference>
<evidence type="ECO:0000256" key="6">
    <source>
        <dbReference type="ARBA" id="ARBA00022553"/>
    </source>
</evidence>
<feature type="transmembrane region" description="Helical" evidence="13">
    <location>
        <begin position="46"/>
        <end position="63"/>
    </location>
</feature>
<feature type="transmembrane region" description="Helical" evidence="13">
    <location>
        <begin position="190"/>
        <end position="207"/>
    </location>
</feature>
<dbReference type="InterPro" id="IPR003594">
    <property type="entry name" value="HATPase_dom"/>
</dbReference>
<dbReference type="EMBL" id="CP017146">
    <property type="protein sequence ID" value="QHO68447.1"/>
    <property type="molecule type" value="Genomic_DNA"/>
</dbReference>
<dbReference type="Gene3D" id="3.30.565.10">
    <property type="entry name" value="Histidine kinase-like ATPase, C-terminal domain"/>
    <property type="match status" value="1"/>
</dbReference>
<dbReference type="Pfam" id="PF00512">
    <property type="entry name" value="HisKA"/>
    <property type="match status" value="1"/>
</dbReference>
<feature type="transmembrane region" description="Helical" evidence="13">
    <location>
        <begin position="239"/>
        <end position="258"/>
    </location>
</feature>
<dbReference type="GO" id="GO:0000155">
    <property type="term" value="F:phosphorelay sensor kinase activity"/>
    <property type="evidence" value="ECO:0007669"/>
    <property type="project" value="InterPro"/>
</dbReference>
<evidence type="ECO:0000256" key="7">
    <source>
        <dbReference type="ARBA" id="ARBA00022679"/>
    </source>
</evidence>
<evidence type="ECO:0000256" key="5">
    <source>
        <dbReference type="ARBA" id="ARBA00022475"/>
    </source>
</evidence>
<feature type="transmembrane region" description="Helical" evidence="13">
    <location>
        <begin position="155"/>
        <end position="178"/>
    </location>
</feature>
<keyword evidence="5" id="KW-1003">Cell membrane</keyword>
<keyword evidence="16" id="KW-1185">Reference proteome</keyword>
<keyword evidence="6" id="KW-0597">Phosphoprotein</keyword>
<dbReference type="KEGG" id="mant:BHD05_01170"/>
<feature type="transmembrane region" description="Helical" evidence="13">
    <location>
        <begin position="92"/>
        <end position="113"/>
    </location>
</feature>
<proteinExistence type="predicted"/>
<feature type="transmembrane region" description="Helical" evidence="13">
    <location>
        <begin position="125"/>
        <end position="149"/>
    </location>
</feature>
<evidence type="ECO:0000256" key="3">
    <source>
        <dbReference type="ARBA" id="ARBA00004651"/>
    </source>
</evidence>
<evidence type="ECO:0000256" key="10">
    <source>
        <dbReference type="ARBA" id="ARBA00022989"/>
    </source>
</evidence>
<feature type="domain" description="Histidine kinase" evidence="14">
    <location>
        <begin position="451"/>
        <end position="666"/>
    </location>
</feature>
<evidence type="ECO:0000256" key="2">
    <source>
        <dbReference type="ARBA" id="ARBA00001968"/>
    </source>
</evidence>
<accession>A0A7L5AEI2</accession>
<dbReference type="EC" id="2.7.13.3" evidence="4"/>
<dbReference type="GO" id="GO:0005509">
    <property type="term" value="F:calcium ion binding"/>
    <property type="evidence" value="ECO:0007669"/>
    <property type="project" value="UniProtKB-ARBA"/>
</dbReference>
<evidence type="ECO:0000313" key="15">
    <source>
        <dbReference type="EMBL" id="QHO68447.1"/>
    </source>
</evidence>
<dbReference type="Pfam" id="PF05231">
    <property type="entry name" value="MASE1"/>
    <property type="match status" value="1"/>
</dbReference>
<keyword evidence="9" id="KW-0418">Kinase</keyword>
<dbReference type="CDD" id="cd00082">
    <property type="entry name" value="HisKA"/>
    <property type="match status" value="1"/>
</dbReference>
<dbReference type="PANTHER" id="PTHR43711">
    <property type="entry name" value="TWO-COMPONENT HISTIDINE KINASE"/>
    <property type="match status" value="1"/>
</dbReference>
<dbReference type="AlphaFoldDB" id="A0A7L5AEI2"/>
<dbReference type="SUPFAM" id="SSF47384">
    <property type="entry name" value="Homodimeric domain of signal transducing histidine kinase"/>
    <property type="match status" value="1"/>
</dbReference>
<keyword evidence="8 13" id="KW-0812">Transmembrane</keyword>
<dbReference type="PANTHER" id="PTHR43711:SF31">
    <property type="entry name" value="HISTIDINE KINASE"/>
    <property type="match status" value="1"/>
</dbReference>